<evidence type="ECO:0000313" key="1">
    <source>
        <dbReference type="EMBL" id="KAF2813789.1"/>
    </source>
</evidence>
<reference evidence="3" key="3">
    <citation type="submission" date="2025-04" db="UniProtKB">
        <authorList>
            <consortium name="RefSeq"/>
        </authorList>
    </citation>
    <scope>IDENTIFICATION</scope>
    <source>
        <strain evidence="3">CBS 304.34</strain>
    </source>
</reference>
<proteinExistence type="predicted"/>
<keyword evidence="2" id="KW-1185">Reference proteome</keyword>
<dbReference type="AlphaFoldDB" id="A0A6A6YZ61"/>
<evidence type="ECO:0000313" key="2">
    <source>
        <dbReference type="Proteomes" id="UP000504636"/>
    </source>
</evidence>
<organism evidence="1">
    <name type="scientific">Mytilinidion resinicola</name>
    <dbReference type="NCBI Taxonomy" id="574789"/>
    <lineage>
        <taxon>Eukaryota</taxon>
        <taxon>Fungi</taxon>
        <taxon>Dikarya</taxon>
        <taxon>Ascomycota</taxon>
        <taxon>Pezizomycotina</taxon>
        <taxon>Dothideomycetes</taxon>
        <taxon>Pleosporomycetidae</taxon>
        <taxon>Mytilinidiales</taxon>
        <taxon>Mytilinidiaceae</taxon>
        <taxon>Mytilinidion</taxon>
    </lineage>
</organism>
<reference evidence="3" key="2">
    <citation type="submission" date="2020-04" db="EMBL/GenBank/DDBJ databases">
        <authorList>
            <consortium name="NCBI Genome Project"/>
        </authorList>
    </citation>
    <scope>NUCLEOTIDE SEQUENCE</scope>
    <source>
        <strain evidence="3">CBS 304.34</strain>
    </source>
</reference>
<reference evidence="1 3" key="1">
    <citation type="journal article" date="2020" name="Stud. Mycol.">
        <title>101 Dothideomycetes genomes: a test case for predicting lifestyles and emergence of pathogens.</title>
        <authorList>
            <person name="Haridas S."/>
            <person name="Albert R."/>
            <person name="Binder M."/>
            <person name="Bloem J."/>
            <person name="Labutti K."/>
            <person name="Salamov A."/>
            <person name="Andreopoulos B."/>
            <person name="Baker S."/>
            <person name="Barry K."/>
            <person name="Bills G."/>
            <person name="Bluhm B."/>
            <person name="Cannon C."/>
            <person name="Castanera R."/>
            <person name="Culley D."/>
            <person name="Daum C."/>
            <person name="Ezra D."/>
            <person name="Gonzalez J."/>
            <person name="Henrissat B."/>
            <person name="Kuo A."/>
            <person name="Liang C."/>
            <person name="Lipzen A."/>
            <person name="Lutzoni F."/>
            <person name="Magnuson J."/>
            <person name="Mondo S."/>
            <person name="Nolan M."/>
            <person name="Ohm R."/>
            <person name="Pangilinan J."/>
            <person name="Park H.-J."/>
            <person name="Ramirez L."/>
            <person name="Alfaro M."/>
            <person name="Sun H."/>
            <person name="Tritt A."/>
            <person name="Yoshinaga Y."/>
            <person name="Zwiers L.-H."/>
            <person name="Turgeon B."/>
            <person name="Goodwin S."/>
            <person name="Spatafora J."/>
            <person name="Crous P."/>
            <person name="Grigoriev I."/>
        </authorList>
    </citation>
    <scope>NUCLEOTIDE SEQUENCE</scope>
    <source>
        <strain evidence="1 3">CBS 304.34</strain>
    </source>
</reference>
<dbReference type="GeneID" id="54454356"/>
<sequence length="260" mass="29763">MVVFRTHKAEILPAYTTCPLSLDVLDTVHKSFAIGAFARFHPTVDLFIHDRPDFHNKPHHKIRDTLDAEGQTGPFLLLEELTEEQDAVWYITSTEAAEAEAENGEESFKQYEGETPLLRMWIKVADVPLEHVNLDIGNSNILEAMESTGLEYPYDPHAEQLEAFTLGADFETDHSYIPPAFIIAGDDEVEVSYDLKDREHISLGRGPPDMVVRLKEEVAVREGLKVQWHPSSRNEDGTWNLQTVYDPESEKWRRHMPLQR</sequence>
<gene>
    <name evidence="1 3" type="ORF">BDZ99DRAFT_224806</name>
</gene>
<accession>A0A6A6YZ61</accession>
<protein>
    <submittedName>
        <fullName evidence="1 3">Uncharacterized protein</fullName>
    </submittedName>
</protein>
<dbReference type="Proteomes" id="UP000504636">
    <property type="component" value="Unplaced"/>
</dbReference>
<name>A0A6A6YZ61_9PEZI</name>
<evidence type="ECO:0000313" key="3">
    <source>
        <dbReference type="RefSeq" id="XP_033580753.1"/>
    </source>
</evidence>
<dbReference type="OrthoDB" id="5329332at2759"/>
<dbReference type="EMBL" id="MU003695">
    <property type="protein sequence ID" value="KAF2813789.1"/>
    <property type="molecule type" value="Genomic_DNA"/>
</dbReference>
<dbReference type="RefSeq" id="XP_033580753.1">
    <property type="nucleotide sequence ID" value="XM_033713463.1"/>
</dbReference>